<reference evidence="2" key="1">
    <citation type="journal article" date="2020" name="Stud. Mycol.">
        <title>101 Dothideomycetes genomes: a test case for predicting lifestyles and emergence of pathogens.</title>
        <authorList>
            <person name="Haridas S."/>
            <person name="Albert R."/>
            <person name="Binder M."/>
            <person name="Bloem J."/>
            <person name="Labutti K."/>
            <person name="Salamov A."/>
            <person name="Andreopoulos B."/>
            <person name="Baker S."/>
            <person name="Barry K."/>
            <person name="Bills G."/>
            <person name="Bluhm B."/>
            <person name="Cannon C."/>
            <person name="Castanera R."/>
            <person name="Culley D."/>
            <person name="Daum C."/>
            <person name="Ezra D."/>
            <person name="Gonzalez J."/>
            <person name="Henrissat B."/>
            <person name="Kuo A."/>
            <person name="Liang C."/>
            <person name="Lipzen A."/>
            <person name="Lutzoni F."/>
            <person name="Magnuson J."/>
            <person name="Mondo S."/>
            <person name="Nolan M."/>
            <person name="Ohm R."/>
            <person name="Pangilinan J."/>
            <person name="Park H.-J."/>
            <person name="Ramirez L."/>
            <person name="Alfaro M."/>
            <person name="Sun H."/>
            <person name="Tritt A."/>
            <person name="Yoshinaga Y."/>
            <person name="Zwiers L.-H."/>
            <person name="Turgeon B."/>
            <person name="Goodwin S."/>
            <person name="Spatafora J."/>
            <person name="Crous P."/>
            <person name="Grigoriev I."/>
        </authorList>
    </citation>
    <scope>NUCLEOTIDE SEQUENCE</scope>
    <source>
        <strain evidence="2">CBS 113818</strain>
    </source>
</reference>
<dbReference type="EMBL" id="MU006224">
    <property type="protein sequence ID" value="KAF2827586.1"/>
    <property type="molecule type" value="Genomic_DNA"/>
</dbReference>
<evidence type="ECO:0000313" key="2">
    <source>
        <dbReference type="EMBL" id="KAF2827586.1"/>
    </source>
</evidence>
<proteinExistence type="predicted"/>
<dbReference type="Proteomes" id="UP000799424">
    <property type="component" value="Unassembled WGS sequence"/>
</dbReference>
<feature type="region of interest" description="Disordered" evidence="1">
    <location>
        <begin position="165"/>
        <end position="234"/>
    </location>
</feature>
<name>A0A6A7A3A1_9PLEO</name>
<organism evidence="2 3">
    <name type="scientific">Ophiobolus disseminans</name>
    <dbReference type="NCBI Taxonomy" id="1469910"/>
    <lineage>
        <taxon>Eukaryota</taxon>
        <taxon>Fungi</taxon>
        <taxon>Dikarya</taxon>
        <taxon>Ascomycota</taxon>
        <taxon>Pezizomycotina</taxon>
        <taxon>Dothideomycetes</taxon>
        <taxon>Pleosporomycetidae</taxon>
        <taxon>Pleosporales</taxon>
        <taxon>Pleosporineae</taxon>
        <taxon>Phaeosphaeriaceae</taxon>
        <taxon>Ophiobolus</taxon>
    </lineage>
</organism>
<protein>
    <submittedName>
        <fullName evidence="2">Uncharacterized protein</fullName>
    </submittedName>
</protein>
<evidence type="ECO:0000256" key="1">
    <source>
        <dbReference type="SAM" id="MobiDB-lite"/>
    </source>
</evidence>
<sequence length="234" mass="24968">MLMDTTIRSAESSSRCDGQGGNIEFWCNEQEATNMTSAHLDLLALTPRDPAKDSSLVVGLSRDNHVCMFIRDSGPVSIKNPGASADGRIREALHIEVPLRQLGDALYSPLMHTDDQVHGATVDGLLRGSNNDMQRGPSSTNISSVMCSRCCLSVSVMCAGGLARRTPSKETAHQGAFAGSRQPERSQVGFGCSLNKPSSPGFTPPPASYPRPSVASPNPVTYPDSYSGKYARQP</sequence>
<evidence type="ECO:0000313" key="3">
    <source>
        <dbReference type="Proteomes" id="UP000799424"/>
    </source>
</evidence>
<accession>A0A6A7A3A1</accession>
<dbReference type="AlphaFoldDB" id="A0A6A7A3A1"/>
<gene>
    <name evidence="2" type="ORF">CC86DRAFT_440079</name>
</gene>
<keyword evidence="3" id="KW-1185">Reference proteome</keyword>